<reference evidence="1 2" key="1">
    <citation type="submission" date="2017-01" db="EMBL/GenBank/DDBJ databases">
        <title>Genome sequence of Rhodoferax antarcticus ANT.BR, a psychrophilic purple nonsulfur bacterium from an Antarctic microbial mat.</title>
        <authorList>
            <person name="Baker J."/>
            <person name="Riester C."/>
            <person name="Skinner B."/>
            <person name="Newell A."/>
            <person name="Swingley W."/>
            <person name="Madigan M."/>
            <person name="Jung D."/>
            <person name="Asao M."/>
            <person name="Chen M."/>
            <person name="Loughlin P."/>
            <person name="Pan H."/>
            <person name="Lin S."/>
            <person name="Li N."/>
            <person name="Shaw J."/>
            <person name="Prado M."/>
            <person name="Sherman C."/>
            <person name="Li X."/>
            <person name="Tang J."/>
            <person name="Blankenship R."/>
            <person name="Zhao T."/>
            <person name="Touchman J."/>
            <person name="Sattley M."/>
        </authorList>
    </citation>
    <scope>NUCLEOTIDE SEQUENCE [LARGE SCALE GENOMIC DNA]</scope>
    <source>
        <strain evidence="1 2">ANT.BR</strain>
    </source>
</reference>
<organism evidence="1 2">
    <name type="scientific">Rhodoferax antarcticus ANT.BR</name>
    <dbReference type="NCBI Taxonomy" id="1111071"/>
    <lineage>
        <taxon>Bacteria</taxon>
        <taxon>Pseudomonadati</taxon>
        <taxon>Pseudomonadota</taxon>
        <taxon>Betaproteobacteria</taxon>
        <taxon>Burkholderiales</taxon>
        <taxon>Comamonadaceae</taxon>
        <taxon>Rhodoferax</taxon>
    </lineage>
</organism>
<gene>
    <name evidence="1" type="ORF">BLL52_4173</name>
</gene>
<sequence length="44" mass="5099">MLDDGTMFLTLPTLDELDRFWKENKKGFAFAAKYGTEPNLWISS</sequence>
<dbReference type="Proteomes" id="UP000185911">
    <property type="component" value="Unassembled WGS sequence"/>
</dbReference>
<name>A0A1Q8Y8U0_9BURK</name>
<dbReference type="EMBL" id="MSYM01000020">
    <property type="protein sequence ID" value="OLP04471.1"/>
    <property type="molecule type" value="Genomic_DNA"/>
</dbReference>
<evidence type="ECO:0000313" key="1">
    <source>
        <dbReference type="EMBL" id="OLP04471.1"/>
    </source>
</evidence>
<accession>A0A1Q8Y8U0</accession>
<protein>
    <submittedName>
        <fullName evidence="1">Uncharacterized protein</fullName>
    </submittedName>
</protein>
<proteinExistence type="predicted"/>
<evidence type="ECO:0000313" key="2">
    <source>
        <dbReference type="Proteomes" id="UP000185911"/>
    </source>
</evidence>
<comment type="caution">
    <text evidence="1">The sequence shown here is derived from an EMBL/GenBank/DDBJ whole genome shotgun (WGS) entry which is preliminary data.</text>
</comment>
<keyword evidence="2" id="KW-1185">Reference proteome</keyword>
<dbReference type="AlphaFoldDB" id="A0A1Q8Y8U0"/>